<dbReference type="InterPro" id="IPR000048">
    <property type="entry name" value="IQ_motif_EF-hand-BS"/>
</dbReference>
<gene>
    <name evidence="1" type="primary">IQCM</name>
</gene>
<dbReference type="Proteomes" id="UP000001645">
    <property type="component" value="Chromosome 4"/>
</dbReference>
<reference evidence="1" key="3">
    <citation type="submission" date="2025-09" db="UniProtKB">
        <authorList>
            <consortium name="Ensembl"/>
        </authorList>
    </citation>
    <scope>IDENTIFICATION</scope>
</reference>
<evidence type="ECO:0008006" key="3">
    <source>
        <dbReference type="Google" id="ProtNLM"/>
    </source>
</evidence>
<name>A0A803XKP0_MELGA</name>
<dbReference type="PANTHER" id="PTHR35978:SF1">
    <property type="entry name" value="IQ DOMAIN-CONTAINING PROTEIN M"/>
    <property type="match status" value="1"/>
</dbReference>
<dbReference type="PROSITE" id="PS50096">
    <property type="entry name" value="IQ"/>
    <property type="match status" value="1"/>
</dbReference>
<dbReference type="InParanoid" id="A0A803XKP0"/>
<dbReference type="PANTHER" id="PTHR35978">
    <property type="entry name" value="IQ DOMAIN-CONTAINING PROTEIN M"/>
    <property type="match status" value="1"/>
</dbReference>
<evidence type="ECO:0000313" key="2">
    <source>
        <dbReference type="Proteomes" id="UP000001645"/>
    </source>
</evidence>
<dbReference type="OrthoDB" id="6288272at2759"/>
<dbReference type="Pfam" id="PF00612">
    <property type="entry name" value="IQ"/>
    <property type="match status" value="1"/>
</dbReference>
<dbReference type="Ensembl" id="ENSMGAT00000024259.1">
    <property type="protein sequence ID" value="ENSMGAP00000020086.1"/>
    <property type="gene ID" value="ENSMGAG00000017899.1"/>
</dbReference>
<dbReference type="AlphaFoldDB" id="A0A803XKP0"/>
<sequence>MNSKEKCKGSISSQKLTVPYCRWGSTQTPLSAASVLENNGNPYNNKTFGMARSNIFQQDSWLEERFYKLPETPCYGISNNMFSQKAAKTYKAYVYLSPCYTVEQEQEEKISVAELLSGIDSLCRAQKNVEKKEKFSYFRSLDLPSSPGPSDTPGLQITHKGKAYWDWRGVVAPIPVKEDDQTSQKHVRLKKVDFQTNKKKCAALGGKLERKKLSDKCLSLQTQKKLKKNVTHSEVFEAVCDSKKHPRNREELKAVICIQRYVRGWLVRRAYKRVKIKSASHGSSLLAAVKCYRSMMARIKSRAGVLDLSTPLHYFELEEWMDKKKFYEAMFSKREFGQKMDRDNLPEFFRDCGYFIPASGVQRILQLVFPASATTVRNIRKHQAVEMAFTMFPPLGAKVKNVITVPLPWLHPLMDGRGGSKKSVFSHRKSKKPDFQVSAALVTSSMREQKEARLSDQN</sequence>
<reference evidence="1 2" key="1">
    <citation type="journal article" date="2010" name="PLoS Biol.">
        <title>Multi-platform next-generation sequencing of the domestic turkey (Meleagris gallopavo): genome assembly and analysis.</title>
        <authorList>
            <person name="Dalloul R.A."/>
            <person name="Long J.A."/>
            <person name="Zimin A.V."/>
            <person name="Aslam L."/>
            <person name="Beal K."/>
            <person name="Blomberg L.A."/>
            <person name="Bouffard P."/>
            <person name="Burt D.W."/>
            <person name="Crasta O."/>
            <person name="Crooijmans R.P."/>
            <person name="Cooper K."/>
            <person name="Coulombe R.A."/>
            <person name="De S."/>
            <person name="Delany M.E."/>
            <person name="Dodgson J.B."/>
            <person name="Dong J.J."/>
            <person name="Evans C."/>
            <person name="Frederickson K.M."/>
            <person name="Flicek P."/>
            <person name="Florea L."/>
            <person name="Folkerts O."/>
            <person name="Groenen M.A."/>
            <person name="Harkins T.T."/>
            <person name="Herrero J."/>
            <person name="Hoffmann S."/>
            <person name="Megens H.J."/>
            <person name="Jiang A."/>
            <person name="de Jong P."/>
            <person name="Kaiser P."/>
            <person name="Kim H."/>
            <person name="Kim K.W."/>
            <person name="Kim S."/>
            <person name="Langenberger D."/>
            <person name="Lee M.K."/>
            <person name="Lee T."/>
            <person name="Mane S."/>
            <person name="Marcais G."/>
            <person name="Marz M."/>
            <person name="McElroy A.P."/>
            <person name="Modise T."/>
            <person name="Nefedov M."/>
            <person name="Notredame C."/>
            <person name="Paton I.R."/>
            <person name="Payne W.S."/>
            <person name="Pertea G."/>
            <person name="Prickett D."/>
            <person name="Puiu D."/>
            <person name="Qioa D."/>
            <person name="Raineri E."/>
            <person name="Ruffier M."/>
            <person name="Salzberg S.L."/>
            <person name="Schatz M.C."/>
            <person name="Scheuring C."/>
            <person name="Schmidt C.J."/>
            <person name="Schroeder S."/>
            <person name="Searle S.M."/>
            <person name="Smith E.J."/>
            <person name="Smith J."/>
            <person name="Sonstegard T.S."/>
            <person name="Stadler P.F."/>
            <person name="Tafer H."/>
            <person name="Tu Z.J."/>
            <person name="Van Tassell C.P."/>
            <person name="Vilella A.J."/>
            <person name="Williams K.P."/>
            <person name="Yorke J.A."/>
            <person name="Zhang L."/>
            <person name="Zhang H.B."/>
            <person name="Zhang X."/>
            <person name="Zhang Y."/>
            <person name="Reed K.M."/>
        </authorList>
    </citation>
    <scope>NUCLEOTIDE SEQUENCE [LARGE SCALE GENOMIC DNA]</scope>
</reference>
<proteinExistence type="predicted"/>
<dbReference type="GeneTree" id="ENSGT00390000010038"/>
<reference evidence="1" key="2">
    <citation type="submission" date="2025-08" db="UniProtKB">
        <authorList>
            <consortium name="Ensembl"/>
        </authorList>
    </citation>
    <scope>IDENTIFICATION</scope>
</reference>
<protein>
    <recommendedName>
        <fullName evidence="3">IQ motif containing M</fullName>
    </recommendedName>
</protein>
<organism evidence="1 2">
    <name type="scientific">Meleagris gallopavo</name>
    <name type="common">Wild turkey</name>
    <dbReference type="NCBI Taxonomy" id="9103"/>
    <lineage>
        <taxon>Eukaryota</taxon>
        <taxon>Metazoa</taxon>
        <taxon>Chordata</taxon>
        <taxon>Craniata</taxon>
        <taxon>Vertebrata</taxon>
        <taxon>Euteleostomi</taxon>
        <taxon>Archelosauria</taxon>
        <taxon>Archosauria</taxon>
        <taxon>Dinosauria</taxon>
        <taxon>Saurischia</taxon>
        <taxon>Theropoda</taxon>
        <taxon>Coelurosauria</taxon>
        <taxon>Aves</taxon>
        <taxon>Neognathae</taxon>
        <taxon>Galloanserae</taxon>
        <taxon>Galliformes</taxon>
        <taxon>Phasianidae</taxon>
        <taxon>Meleagridinae</taxon>
        <taxon>Meleagris</taxon>
    </lineage>
</organism>
<accession>A0A803XKP0</accession>
<keyword evidence="2" id="KW-1185">Reference proteome</keyword>
<evidence type="ECO:0000313" key="1">
    <source>
        <dbReference type="Ensembl" id="ENSMGAP00000020086.1"/>
    </source>
</evidence>
<dbReference type="SMART" id="SM00015">
    <property type="entry name" value="IQ"/>
    <property type="match status" value="1"/>
</dbReference>